<dbReference type="EMBL" id="CP039352">
    <property type="protein sequence ID" value="QCE03362.1"/>
    <property type="molecule type" value="Genomic_DNA"/>
</dbReference>
<sequence length="221" mass="24644">MGMSKQDLAKRFKALKSSSQTSLTQPIQANPVVQEAVTLVSDEETTQSGPSFKRRRPVDRAHAVLDDATIVPVRSEHTLFSKGPVPHEGPETKTIQEDAYGFFHRAKVSVVALCGKLDRLTVVDKDRVAELASTRAQLTTAKEEVVRLTAKVEGFQSMKKKMEERGKRVTELEKRVAELEISLQKVESELVEKEQSWRALEEKMTNETASTYGVGFEAALE</sequence>
<dbReference type="GO" id="GO:0016853">
    <property type="term" value="F:isomerase activity"/>
    <property type="evidence" value="ECO:0007669"/>
    <property type="project" value="UniProtKB-KW"/>
</dbReference>
<keyword evidence="1" id="KW-0175">Coiled coil</keyword>
<accession>A0A4D6MRX5</accession>
<dbReference type="Gene3D" id="6.10.280.220">
    <property type="match status" value="1"/>
</dbReference>
<name>A0A4D6MRX5_VIGUN</name>
<reference evidence="3 4" key="1">
    <citation type="submission" date="2019-04" db="EMBL/GenBank/DDBJ databases">
        <title>An improved genome assembly and genetic linkage map for asparagus bean, Vigna unguiculata ssp. sesquipedialis.</title>
        <authorList>
            <person name="Xia Q."/>
            <person name="Zhang R."/>
            <person name="Dong Y."/>
        </authorList>
    </citation>
    <scope>NUCLEOTIDE SEQUENCE [LARGE SCALE GENOMIC DNA]</scope>
    <source>
        <tissue evidence="3">Leaf</tissue>
    </source>
</reference>
<proteinExistence type="predicted"/>
<gene>
    <name evidence="3" type="ORF">DEO72_LG8g1386</name>
</gene>
<keyword evidence="3" id="KW-0413">Isomerase</keyword>
<dbReference type="SUPFAM" id="SSF161270">
    <property type="entry name" value="PspA lactotransferrin-binding region"/>
    <property type="match status" value="1"/>
</dbReference>
<protein>
    <submittedName>
        <fullName evidence="3">DNA topoisomerase I</fullName>
    </submittedName>
</protein>
<feature type="region of interest" description="Disordered" evidence="2">
    <location>
        <begin position="1"/>
        <end position="27"/>
    </location>
</feature>
<evidence type="ECO:0000256" key="2">
    <source>
        <dbReference type="SAM" id="MobiDB-lite"/>
    </source>
</evidence>
<evidence type="ECO:0000313" key="3">
    <source>
        <dbReference type="EMBL" id="QCE03362.1"/>
    </source>
</evidence>
<organism evidence="3 4">
    <name type="scientific">Vigna unguiculata</name>
    <name type="common">Cowpea</name>
    <dbReference type="NCBI Taxonomy" id="3917"/>
    <lineage>
        <taxon>Eukaryota</taxon>
        <taxon>Viridiplantae</taxon>
        <taxon>Streptophyta</taxon>
        <taxon>Embryophyta</taxon>
        <taxon>Tracheophyta</taxon>
        <taxon>Spermatophyta</taxon>
        <taxon>Magnoliopsida</taxon>
        <taxon>eudicotyledons</taxon>
        <taxon>Gunneridae</taxon>
        <taxon>Pentapetalae</taxon>
        <taxon>rosids</taxon>
        <taxon>fabids</taxon>
        <taxon>Fabales</taxon>
        <taxon>Fabaceae</taxon>
        <taxon>Papilionoideae</taxon>
        <taxon>50 kb inversion clade</taxon>
        <taxon>NPAAA clade</taxon>
        <taxon>indigoferoid/millettioid clade</taxon>
        <taxon>Phaseoleae</taxon>
        <taxon>Vigna</taxon>
    </lineage>
</organism>
<feature type="coiled-coil region" evidence="1">
    <location>
        <begin position="131"/>
        <end position="203"/>
    </location>
</feature>
<dbReference type="AlphaFoldDB" id="A0A4D6MRX5"/>
<keyword evidence="4" id="KW-1185">Reference proteome</keyword>
<feature type="compositionally biased region" description="Polar residues" evidence="2">
    <location>
        <begin position="16"/>
        <end position="27"/>
    </location>
</feature>
<evidence type="ECO:0000313" key="4">
    <source>
        <dbReference type="Proteomes" id="UP000501690"/>
    </source>
</evidence>
<dbReference type="Proteomes" id="UP000501690">
    <property type="component" value="Linkage Group LG8"/>
</dbReference>
<evidence type="ECO:0000256" key="1">
    <source>
        <dbReference type="SAM" id="Coils"/>
    </source>
</evidence>